<evidence type="ECO:0000313" key="2">
    <source>
        <dbReference type="Proteomes" id="UP001152320"/>
    </source>
</evidence>
<gene>
    <name evidence="1" type="ORF">HOLleu_27453</name>
</gene>
<accession>A0A9Q1BQL3</accession>
<evidence type="ECO:0000313" key="1">
    <source>
        <dbReference type="EMBL" id="KAJ8030908.1"/>
    </source>
</evidence>
<dbReference type="AlphaFoldDB" id="A0A9Q1BQL3"/>
<proteinExistence type="predicted"/>
<comment type="caution">
    <text evidence="1">The sequence shown here is derived from an EMBL/GenBank/DDBJ whole genome shotgun (WGS) entry which is preliminary data.</text>
</comment>
<dbReference type="Proteomes" id="UP001152320">
    <property type="component" value="Chromosome 13"/>
</dbReference>
<dbReference type="EMBL" id="JAIZAY010000013">
    <property type="protein sequence ID" value="KAJ8030908.1"/>
    <property type="molecule type" value="Genomic_DNA"/>
</dbReference>
<sequence>MVLSWHKSCAHVVWKDTVRTKPAAKGGGRNVIYPFGGTVVFMTQKFPNGCTGNMDSTLKRS</sequence>
<protein>
    <submittedName>
        <fullName evidence="1">Uncharacterized protein</fullName>
    </submittedName>
</protein>
<name>A0A9Q1BQL3_HOLLE</name>
<keyword evidence="2" id="KW-1185">Reference proteome</keyword>
<reference evidence="1" key="1">
    <citation type="submission" date="2021-10" db="EMBL/GenBank/DDBJ databases">
        <title>Tropical sea cucumber genome reveals ecological adaptation and Cuvierian tubules defense mechanism.</title>
        <authorList>
            <person name="Chen T."/>
        </authorList>
    </citation>
    <scope>NUCLEOTIDE SEQUENCE</scope>
    <source>
        <strain evidence="1">Nanhai2018</strain>
        <tissue evidence="1">Muscle</tissue>
    </source>
</reference>
<organism evidence="1 2">
    <name type="scientific">Holothuria leucospilota</name>
    <name type="common">Black long sea cucumber</name>
    <name type="synonym">Mertensiothuria leucospilota</name>
    <dbReference type="NCBI Taxonomy" id="206669"/>
    <lineage>
        <taxon>Eukaryota</taxon>
        <taxon>Metazoa</taxon>
        <taxon>Echinodermata</taxon>
        <taxon>Eleutherozoa</taxon>
        <taxon>Echinozoa</taxon>
        <taxon>Holothuroidea</taxon>
        <taxon>Aspidochirotacea</taxon>
        <taxon>Aspidochirotida</taxon>
        <taxon>Holothuriidae</taxon>
        <taxon>Holothuria</taxon>
    </lineage>
</organism>